<reference evidence="1" key="2">
    <citation type="journal article" date="2023" name="Science">
        <title>Genomic signatures of disease resistance in endangered staghorn corals.</title>
        <authorList>
            <person name="Vollmer S.V."/>
            <person name="Selwyn J.D."/>
            <person name="Despard B.A."/>
            <person name="Roesel C.L."/>
        </authorList>
    </citation>
    <scope>NUCLEOTIDE SEQUENCE</scope>
    <source>
        <strain evidence="1">K2</strain>
    </source>
</reference>
<organism evidence="1 2">
    <name type="scientific">Acropora cervicornis</name>
    <name type="common">Staghorn coral</name>
    <dbReference type="NCBI Taxonomy" id="6130"/>
    <lineage>
        <taxon>Eukaryota</taxon>
        <taxon>Metazoa</taxon>
        <taxon>Cnidaria</taxon>
        <taxon>Anthozoa</taxon>
        <taxon>Hexacorallia</taxon>
        <taxon>Scleractinia</taxon>
        <taxon>Astrocoeniina</taxon>
        <taxon>Acroporidae</taxon>
        <taxon>Acropora</taxon>
    </lineage>
</organism>
<name>A0AAD9V7Z0_ACRCE</name>
<dbReference type="PANTHER" id="PTHR47027:SF20">
    <property type="entry name" value="REVERSE TRANSCRIPTASE-LIKE PROTEIN WITH RNA-DIRECTED DNA POLYMERASE DOMAIN"/>
    <property type="match status" value="1"/>
</dbReference>
<accession>A0AAD9V7Z0</accession>
<evidence type="ECO:0000313" key="2">
    <source>
        <dbReference type="Proteomes" id="UP001249851"/>
    </source>
</evidence>
<dbReference type="AlphaFoldDB" id="A0AAD9V7Z0"/>
<dbReference type="EMBL" id="JARQWQ010000022">
    <property type="protein sequence ID" value="KAK2564544.1"/>
    <property type="molecule type" value="Genomic_DNA"/>
</dbReference>
<protein>
    <recommendedName>
        <fullName evidence="3">Reverse transcriptase domain-containing protein</fullName>
    </recommendedName>
</protein>
<keyword evidence="2" id="KW-1185">Reference proteome</keyword>
<reference evidence="1" key="1">
    <citation type="journal article" date="2023" name="G3 (Bethesda)">
        <title>Whole genome assembly and annotation of the endangered Caribbean coral Acropora cervicornis.</title>
        <authorList>
            <person name="Selwyn J.D."/>
            <person name="Vollmer S.V."/>
        </authorList>
    </citation>
    <scope>NUCLEOTIDE SEQUENCE</scope>
    <source>
        <strain evidence="1">K2</strain>
    </source>
</reference>
<dbReference type="PANTHER" id="PTHR47027">
    <property type="entry name" value="REVERSE TRANSCRIPTASE DOMAIN-CONTAINING PROTEIN"/>
    <property type="match status" value="1"/>
</dbReference>
<dbReference type="Proteomes" id="UP001249851">
    <property type="component" value="Unassembled WGS sequence"/>
</dbReference>
<proteinExistence type="predicted"/>
<comment type="caution">
    <text evidence="1">The sequence shown here is derived from an EMBL/GenBank/DDBJ whole genome shotgun (WGS) entry which is preliminary data.</text>
</comment>
<sequence length="115" mass="12737">MMNLEGTELVLLSATSINRSLKQGCVLATTLFNILFSVLLKHAFKATEDGILLRTRSDSKLLNPSRLRAKNKVRKVILRDFLFADDAALVAHSAEKIQSLLNQLVHARPSDLPLA</sequence>
<evidence type="ECO:0008006" key="3">
    <source>
        <dbReference type="Google" id="ProtNLM"/>
    </source>
</evidence>
<evidence type="ECO:0000313" key="1">
    <source>
        <dbReference type="EMBL" id="KAK2564544.1"/>
    </source>
</evidence>
<gene>
    <name evidence="1" type="ORF">P5673_011994</name>
</gene>